<organism evidence="1">
    <name type="scientific">uncultured Synechococcales cyanobacterium</name>
    <dbReference type="NCBI Taxonomy" id="1936017"/>
    <lineage>
        <taxon>Bacteria</taxon>
        <taxon>Bacillati</taxon>
        <taxon>Cyanobacteriota</taxon>
        <taxon>Cyanophyceae</taxon>
        <taxon>Synechococcales</taxon>
        <taxon>environmental samples</taxon>
    </lineage>
</organism>
<reference evidence="1" key="1">
    <citation type="submission" date="2020-02" db="EMBL/GenBank/DDBJ databases">
        <authorList>
            <person name="Meier V. D."/>
        </authorList>
    </citation>
    <scope>NUCLEOTIDE SEQUENCE</scope>
    <source>
        <strain evidence="1">AVDCRST_MAG81</strain>
    </source>
</reference>
<protein>
    <submittedName>
        <fullName evidence="1">Uncharacterized protein</fullName>
    </submittedName>
</protein>
<sequence length="138" mass="15707">AIHQTPIQASAMPDPLYSQCSVTSLDHDWFWLGGAPTASCLIYSIDRLSNHPRSGMELDFSVYWQHGLDWATETKYLPPYPLLLWYCLPINNCRLVFGCLRCLSNNDNLPIYWFIRCSSRDTTSGNPISTTGQFQGRV</sequence>
<feature type="non-terminal residue" evidence="1">
    <location>
        <position position="1"/>
    </location>
</feature>
<dbReference type="EMBL" id="CADCWO010000087">
    <property type="protein sequence ID" value="CAA9570549.1"/>
    <property type="molecule type" value="Genomic_DNA"/>
</dbReference>
<dbReference type="AlphaFoldDB" id="A0A6J4V739"/>
<name>A0A6J4V739_9CYAN</name>
<accession>A0A6J4V739</accession>
<evidence type="ECO:0000313" key="1">
    <source>
        <dbReference type="EMBL" id="CAA9570549.1"/>
    </source>
</evidence>
<proteinExistence type="predicted"/>
<gene>
    <name evidence="1" type="ORF">AVDCRST_MAG81-1687</name>
</gene>
<feature type="non-terminal residue" evidence="1">
    <location>
        <position position="138"/>
    </location>
</feature>